<protein>
    <submittedName>
        <fullName evidence="1">Uncharacterized protein</fullName>
    </submittedName>
</protein>
<name>A0A1Q5T8R3_9EURO</name>
<dbReference type="Proteomes" id="UP000186955">
    <property type="component" value="Unassembled WGS sequence"/>
</dbReference>
<evidence type="ECO:0000313" key="1">
    <source>
        <dbReference type="EMBL" id="OKO96606.1"/>
    </source>
</evidence>
<keyword evidence="2" id="KW-1185">Reference proteome</keyword>
<organism evidence="1 2">
    <name type="scientific">Penicillium subrubescens</name>
    <dbReference type="NCBI Taxonomy" id="1316194"/>
    <lineage>
        <taxon>Eukaryota</taxon>
        <taxon>Fungi</taxon>
        <taxon>Dikarya</taxon>
        <taxon>Ascomycota</taxon>
        <taxon>Pezizomycotina</taxon>
        <taxon>Eurotiomycetes</taxon>
        <taxon>Eurotiomycetidae</taxon>
        <taxon>Eurotiales</taxon>
        <taxon>Aspergillaceae</taxon>
        <taxon>Penicillium</taxon>
    </lineage>
</organism>
<evidence type="ECO:0000313" key="2">
    <source>
        <dbReference type="Proteomes" id="UP000186955"/>
    </source>
</evidence>
<dbReference type="EMBL" id="MNBE01000698">
    <property type="protein sequence ID" value="OKO96606.1"/>
    <property type="molecule type" value="Genomic_DNA"/>
</dbReference>
<proteinExistence type="predicted"/>
<sequence length="52" mass="5571">MSEGPEYSWDPLDEDTGYQVENGVLHVGPGRTGRVLRDAEIQGLGAAPPEFG</sequence>
<reference evidence="1 2" key="1">
    <citation type="submission" date="2016-10" db="EMBL/GenBank/DDBJ databases">
        <title>Genome sequence of the ascomycete fungus Penicillium subrubescens.</title>
        <authorList>
            <person name="De Vries R.P."/>
            <person name="Peng M."/>
            <person name="Dilokpimol A."/>
            <person name="Hilden K."/>
            <person name="Makela M.R."/>
            <person name="Grigoriev I."/>
            <person name="Riley R."/>
            <person name="Granchi Z."/>
        </authorList>
    </citation>
    <scope>NUCLEOTIDE SEQUENCE [LARGE SCALE GENOMIC DNA]</scope>
    <source>
        <strain evidence="1 2">CBS 132785</strain>
    </source>
</reference>
<gene>
    <name evidence="1" type="ORF">PENSUB_10781</name>
</gene>
<dbReference type="AlphaFoldDB" id="A0A1Q5T8R3"/>
<comment type="caution">
    <text evidence="1">The sequence shown here is derived from an EMBL/GenBank/DDBJ whole genome shotgun (WGS) entry which is preliminary data.</text>
</comment>
<accession>A0A1Q5T8R3</accession>